<keyword evidence="1" id="KW-0472">Membrane</keyword>
<name>A0A9W6I995_9ACTN</name>
<proteinExistence type="predicted"/>
<organism evidence="2 3">
    <name type="scientific">Streptosporangium carneum</name>
    <dbReference type="NCBI Taxonomy" id="47481"/>
    <lineage>
        <taxon>Bacteria</taxon>
        <taxon>Bacillati</taxon>
        <taxon>Actinomycetota</taxon>
        <taxon>Actinomycetes</taxon>
        <taxon>Streptosporangiales</taxon>
        <taxon>Streptosporangiaceae</taxon>
        <taxon>Streptosporangium</taxon>
    </lineage>
</organism>
<keyword evidence="1" id="KW-0812">Transmembrane</keyword>
<accession>A0A9W6I995</accession>
<dbReference type="AlphaFoldDB" id="A0A9W6I995"/>
<evidence type="ECO:0000313" key="2">
    <source>
        <dbReference type="EMBL" id="GLK13983.1"/>
    </source>
</evidence>
<keyword evidence="1" id="KW-1133">Transmembrane helix</keyword>
<evidence type="ECO:0000256" key="1">
    <source>
        <dbReference type="SAM" id="Phobius"/>
    </source>
</evidence>
<dbReference type="Proteomes" id="UP001143474">
    <property type="component" value="Unassembled WGS sequence"/>
</dbReference>
<evidence type="ECO:0000313" key="3">
    <source>
        <dbReference type="Proteomes" id="UP001143474"/>
    </source>
</evidence>
<protein>
    <submittedName>
        <fullName evidence="2">Uncharacterized protein</fullName>
    </submittedName>
</protein>
<reference evidence="2" key="2">
    <citation type="submission" date="2023-01" db="EMBL/GenBank/DDBJ databases">
        <authorList>
            <person name="Sun Q."/>
            <person name="Evtushenko L."/>
        </authorList>
    </citation>
    <scope>NUCLEOTIDE SEQUENCE</scope>
    <source>
        <strain evidence="2">VKM Ac-2007</strain>
    </source>
</reference>
<dbReference type="RefSeq" id="WP_271222245.1">
    <property type="nucleotide sequence ID" value="NZ_BAAAVD010000023.1"/>
</dbReference>
<comment type="caution">
    <text evidence="2">The sequence shown here is derived from an EMBL/GenBank/DDBJ whole genome shotgun (WGS) entry which is preliminary data.</text>
</comment>
<sequence>MPNLIVTILLTAILVVAVVGLILLAVRLTQRPRNALIGGGLGPELIEQVLALKADNQFDQAVFLVRGETGMSHRAASRLVRKLRTPPPQPPA</sequence>
<dbReference type="EMBL" id="BSEV01000027">
    <property type="protein sequence ID" value="GLK13983.1"/>
    <property type="molecule type" value="Genomic_DNA"/>
</dbReference>
<gene>
    <name evidence="2" type="ORF">GCM10017600_73950</name>
</gene>
<reference evidence="2" key="1">
    <citation type="journal article" date="2014" name="Int. J. Syst. Evol. Microbiol.">
        <title>Complete genome sequence of Corynebacterium casei LMG S-19264T (=DSM 44701T), isolated from a smear-ripened cheese.</title>
        <authorList>
            <consortium name="US DOE Joint Genome Institute (JGI-PGF)"/>
            <person name="Walter F."/>
            <person name="Albersmeier A."/>
            <person name="Kalinowski J."/>
            <person name="Ruckert C."/>
        </authorList>
    </citation>
    <scope>NUCLEOTIDE SEQUENCE</scope>
    <source>
        <strain evidence="2">VKM Ac-2007</strain>
    </source>
</reference>
<keyword evidence="3" id="KW-1185">Reference proteome</keyword>
<feature type="transmembrane region" description="Helical" evidence="1">
    <location>
        <begin position="6"/>
        <end position="26"/>
    </location>
</feature>